<evidence type="ECO:0000313" key="2">
    <source>
        <dbReference type="Proteomes" id="UP001207742"/>
    </source>
</evidence>
<evidence type="ECO:0008006" key="3">
    <source>
        <dbReference type="Google" id="ProtNLM"/>
    </source>
</evidence>
<organism evidence="1 2">
    <name type="scientific">Chitinophaga nivalis</name>
    <dbReference type="NCBI Taxonomy" id="2991709"/>
    <lineage>
        <taxon>Bacteria</taxon>
        <taxon>Pseudomonadati</taxon>
        <taxon>Bacteroidota</taxon>
        <taxon>Chitinophagia</taxon>
        <taxon>Chitinophagales</taxon>
        <taxon>Chitinophagaceae</taxon>
        <taxon>Chitinophaga</taxon>
    </lineage>
</organism>
<comment type="caution">
    <text evidence="1">The sequence shown here is derived from an EMBL/GenBank/DDBJ whole genome shotgun (WGS) entry which is preliminary data.</text>
</comment>
<reference evidence="1 2" key="1">
    <citation type="submission" date="2022-10" db="EMBL/GenBank/DDBJ databases">
        <title>Chitinophaga nivalis PC15 sp. nov., isolated from Pyeongchang county, South Korea.</title>
        <authorList>
            <person name="Trinh H.N."/>
        </authorList>
    </citation>
    <scope>NUCLEOTIDE SEQUENCE [LARGE SCALE GENOMIC DNA]</scope>
    <source>
        <strain evidence="1 2">PC14</strain>
    </source>
</reference>
<gene>
    <name evidence="1" type="ORF">OL497_07310</name>
</gene>
<sequence length="181" mass="20075">MYNRCPLEINVPLADLLLKQALIAITIIRWNLRRLTHTQYVCNGNNASSDKQIIIKLGWVAVSYSTQPYGTTLSIPKFNINNYPGVDSMAIYAAPWGRKDGDSYDTPGPAKLELYNITDATVIENSAVLGTATSSTAPYVPSNNFYTSFPRKEFDLGLRITAVPPSNIAHTSDVIMILYRK</sequence>
<proteinExistence type="predicted"/>
<name>A0ABT3IIE6_9BACT</name>
<dbReference type="Proteomes" id="UP001207742">
    <property type="component" value="Unassembled WGS sequence"/>
</dbReference>
<keyword evidence="2" id="KW-1185">Reference proteome</keyword>
<evidence type="ECO:0000313" key="1">
    <source>
        <dbReference type="EMBL" id="MCW3483696.1"/>
    </source>
</evidence>
<accession>A0ABT3IIE6</accession>
<dbReference type="EMBL" id="JAPDNS010000001">
    <property type="protein sequence ID" value="MCW3483696.1"/>
    <property type="molecule type" value="Genomic_DNA"/>
</dbReference>
<protein>
    <recommendedName>
        <fullName evidence="3">Fimbrial-type adhesion domain-containing protein</fullName>
    </recommendedName>
</protein>